<evidence type="ECO:0000259" key="2">
    <source>
        <dbReference type="Pfam" id="PF02543"/>
    </source>
</evidence>
<sequence length="544" mass="61372">MLFCGLKLTHDGSVALIEDNKLIFSYEVEKFNNNKRYSEIPDLDFVEEALNLHGYTSADVDRFVIDGWAGLKESRVDTRSHGQELSLSVAPYREVSLSADALQAYSGSGLVIGEKSFDYTSYMHATTHIASTYCASPYAVNKEPSYALVYDGGMYPRFYYFDPANERLENLGPLFMYIGNIYSLFSLHFEPFLRGGQGPRVDDLSVAGKVMAYIAKGRVRSELLEQFELTYARHFSPSMEFNWTFSQEIKRYVDEHHIPHADALASFHQYLEQLLVTSLEASVTKHGRKTKNFCFIGGCSLNIKWNSAIRESGLFDDVFVSPFTNDTGSAIGAACCEMIHQTGHPHLNWSVYSGPMVIQNNPAEGWESRACTVSQLAELLHATDEPVVVLNDRAELGPRALGNRSILAAAVRPDMKDRLNAIKQREDYRPVSPICIEEHAPAIFSPGTRDPYMLFDHMLRDEWVERIPAIRHLDGTARLQTVSREDNPLIYDLLHAYEKLSGIPVLCNTSANLLGSGFFPDVRSATEWNGTRYVWCNETLYEKQ</sequence>
<protein>
    <submittedName>
        <fullName evidence="4">Predicted carbamoyl transferase, NodU family</fullName>
    </submittedName>
</protein>
<evidence type="ECO:0000313" key="5">
    <source>
        <dbReference type="Proteomes" id="UP000254400"/>
    </source>
</evidence>
<dbReference type="InterPro" id="IPR038152">
    <property type="entry name" value="Carbam_trans_C_sf"/>
</dbReference>
<feature type="domain" description="Carbamoyltransferase" evidence="2">
    <location>
        <begin position="4"/>
        <end position="335"/>
    </location>
</feature>
<name>A0A378XTG5_PAEPO</name>
<evidence type="ECO:0000313" key="4">
    <source>
        <dbReference type="EMBL" id="SUA67094.1"/>
    </source>
</evidence>
<dbReference type="InterPro" id="IPR003696">
    <property type="entry name" value="Carbtransf_dom"/>
</dbReference>
<dbReference type="PANTHER" id="PTHR34847">
    <property type="entry name" value="NODULATION PROTEIN U"/>
    <property type="match status" value="1"/>
</dbReference>
<dbReference type="AlphaFoldDB" id="A0A378XTG5"/>
<evidence type="ECO:0000256" key="1">
    <source>
        <dbReference type="ARBA" id="ARBA00006129"/>
    </source>
</evidence>
<dbReference type="RefSeq" id="WP_019686389.1">
    <property type="nucleotide sequence ID" value="NZ_CP036496.1"/>
</dbReference>
<proteinExistence type="inferred from homology"/>
<dbReference type="Gene3D" id="3.30.420.40">
    <property type="match status" value="1"/>
</dbReference>
<dbReference type="InterPro" id="IPR051338">
    <property type="entry name" value="NodU/CmcH_Carbamoyltrnsfr"/>
</dbReference>
<dbReference type="Gene3D" id="3.90.870.20">
    <property type="entry name" value="Carbamoyltransferase, C-terminal domain"/>
    <property type="match status" value="1"/>
</dbReference>
<comment type="similarity">
    <text evidence="1">Belongs to the NodU/CmcH family.</text>
</comment>
<feature type="domain" description="Carbamoyltransferase C-terminal" evidence="3">
    <location>
        <begin position="383"/>
        <end position="527"/>
    </location>
</feature>
<dbReference type="PANTHER" id="PTHR34847:SF1">
    <property type="entry name" value="NODULATION PROTEIN U"/>
    <property type="match status" value="1"/>
</dbReference>
<evidence type="ECO:0000259" key="3">
    <source>
        <dbReference type="Pfam" id="PF16861"/>
    </source>
</evidence>
<gene>
    <name evidence="4" type="ORF">NCTC10343_01169</name>
</gene>
<reference evidence="4 5" key="1">
    <citation type="submission" date="2018-06" db="EMBL/GenBank/DDBJ databases">
        <authorList>
            <consortium name="Pathogen Informatics"/>
            <person name="Doyle S."/>
        </authorList>
    </citation>
    <scope>NUCLEOTIDE SEQUENCE [LARGE SCALE GENOMIC DNA]</scope>
    <source>
        <strain evidence="4 5">NCTC10343</strain>
    </source>
</reference>
<dbReference type="Pfam" id="PF02543">
    <property type="entry name" value="Carbam_trans_N"/>
    <property type="match status" value="1"/>
</dbReference>
<accession>A0A378XTG5</accession>
<dbReference type="GeneID" id="93349968"/>
<dbReference type="InterPro" id="IPR031730">
    <property type="entry name" value="Carbam_trans_C"/>
</dbReference>
<dbReference type="GO" id="GO:0016740">
    <property type="term" value="F:transferase activity"/>
    <property type="evidence" value="ECO:0007669"/>
    <property type="project" value="UniProtKB-KW"/>
</dbReference>
<organism evidence="4 5">
    <name type="scientific">Paenibacillus polymyxa</name>
    <name type="common">Bacillus polymyxa</name>
    <dbReference type="NCBI Taxonomy" id="1406"/>
    <lineage>
        <taxon>Bacteria</taxon>
        <taxon>Bacillati</taxon>
        <taxon>Bacillota</taxon>
        <taxon>Bacilli</taxon>
        <taxon>Bacillales</taxon>
        <taxon>Paenibacillaceae</taxon>
        <taxon>Paenibacillus</taxon>
    </lineage>
</organism>
<dbReference type="Pfam" id="PF16861">
    <property type="entry name" value="Carbam_trans_C"/>
    <property type="match status" value="1"/>
</dbReference>
<dbReference type="EMBL" id="UGSC01000001">
    <property type="protein sequence ID" value="SUA67094.1"/>
    <property type="molecule type" value="Genomic_DNA"/>
</dbReference>
<keyword evidence="4" id="KW-0808">Transferase</keyword>
<dbReference type="Proteomes" id="UP000254400">
    <property type="component" value="Unassembled WGS sequence"/>
</dbReference>